<dbReference type="Proteomes" id="UP000829354">
    <property type="component" value="Chromosome V"/>
</dbReference>
<sequence length="79" mass="8313">MPDAIPNTGFFAGKTVFITGASRGIGKEIALKLAKDGANIVVAAKTATTHPKLPGTIYTAAEEIEKGMLFRVSLMFGMK</sequence>
<dbReference type="Gene3D" id="3.40.50.720">
    <property type="entry name" value="NAD(P)-binding Rossmann-like Domain"/>
    <property type="match status" value="1"/>
</dbReference>
<organism evidence="1 2">
    <name type="scientific">Caenorhabditis briggsae</name>
    <dbReference type="NCBI Taxonomy" id="6238"/>
    <lineage>
        <taxon>Eukaryota</taxon>
        <taxon>Metazoa</taxon>
        <taxon>Ecdysozoa</taxon>
        <taxon>Nematoda</taxon>
        <taxon>Chromadorea</taxon>
        <taxon>Rhabditida</taxon>
        <taxon>Rhabditina</taxon>
        <taxon>Rhabditomorpha</taxon>
        <taxon>Rhabditoidea</taxon>
        <taxon>Rhabditidae</taxon>
        <taxon>Peloderinae</taxon>
        <taxon>Caenorhabditis</taxon>
    </lineage>
</organism>
<dbReference type="InterPro" id="IPR036291">
    <property type="entry name" value="NAD(P)-bd_dom_sf"/>
</dbReference>
<evidence type="ECO:0000313" key="1">
    <source>
        <dbReference type="EMBL" id="UMM35133.1"/>
    </source>
</evidence>
<name>A0AAE9F6E2_CAEBR</name>
<dbReference type="PANTHER" id="PTHR42808:SF1">
    <property type="entry name" value="HYDROXYSTEROID DEHYDROGENASE-LIKE PROTEIN 2"/>
    <property type="match status" value="1"/>
</dbReference>
<dbReference type="Pfam" id="PF00106">
    <property type="entry name" value="adh_short"/>
    <property type="match status" value="1"/>
</dbReference>
<accession>A0AAE9F6E2</accession>
<proteinExistence type="predicted"/>
<dbReference type="AlphaFoldDB" id="A0AAE9F6E2"/>
<keyword evidence="2" id="KW-1185">Reference proteome</keyword>
<dbReference type="PANTHER" id="PTHR42808">
    <property type="entry name" value="HYDROXYSTEROID DEHYDROGENASE-LIKE PROTEIN 2"/>
    <property type="match status" value="1"/>
</dbReference>
<reference evidence="1 2" key="1">
    <citation type="submission" date="2022-04" db="EMBL/GenBank/DDBJ databases">
        <title>Chromosome-level reference genomes for two strains of Caenorhabditis briggsae: an improved platform for comparative genomics.</title>
        <authorList>
            <person name="Stevens L."/>
            <person name="Andersen E."/>
        </authorList>
    </citation>
    <scope>NUCLEOTIDE SEQUENCE [LARGE SCALE GENOMIC DNA]</scope>
    <source>
        <strain evidence="1">VX34</strain>
        <tissue evidence="1">Whole-organism</tissue>
    </source>
</reference>
<gene>
    <name evidence="1" type="ORF">L5515_007893</name>
</gene>
<dbReference type="EMBL" id="CP092624">
    <property type="protein sequence ID" value="UMM35133.1"/>
    <property type="molecule type" value="Genomic_DNA"/>
</dbReference>
<protein>
    <submittedName>
        <fullName evidence="1">Uncharacterized protein</fullName>
    </submittedName>
</protein>
<evidence type="ECO:0000313" key="2">
    <source>
        <dbReference type="Proteomes" id="UP000829354"/>
    </source>
</evidence>
<dbReference type="InterPro" id="IPR002347">
    <property type="entry name" value="SDR_fam"/>
</dbReference>
<dbReference type="SUPFAM" id="SSF51735">
    <property type="entry name" value="NAD(P)-binding Rossmann-fold domains"/>
    <property type="match status" value="1"/>
</dbReference>
<dbReference type="InterPro" id="IPR051935">
    <property type="entry name" value="HSDL2"/>
</dbReference>